<evidence type="ECO:0000313" key="4">
    <source>
        <dbReference type="Proteomes" id="UP000468766"/>
    </source>
</evidence>
<evidence type="ECO:0000313" key="3">
    <source>
        <dbReference type="EMBL" id="KAB2953464.1"/>
    </source>
</evidence>
<evidence type="ECO:0000259" key="2">
    <source>
        <dbReference type="Pfam" id="PF07510"/>
    </source>
</evidence>
<dbReference type="EMBL" id="WBXO01000003">
    <property type="protein sequence ID" value="KAB2953464.1"/>
    <property type="molecule type" value="Genomic_DNA"/>
</dbReference>
<dbReference type="InterPro" id="IPR004919">
    <property type="entry name" value="GmrSD_N"/>
</dbReference>
<protein>
    <submittedName>
        <fullName evidence="3">DUF262 domain-containing protein</fullName>
    </submittedName>
</protein>
<keyword evidence="4" id="KW-1185">Reference proteome</keyword>
<dbReference type="Proteomes" id="UP000468766">
    <property type="component" value="Unassembled WGS sequence"/>
</dbReference>
<comment type="caution">
    <text evidence="3">The sequence shown here is derived from an EMBL/GenBank/DDBJ whole genome shotgun (WGS) entry which is preliminary data.</text>
</comment>
<organism evidence="3 4">
    <name type="scientific">Heliorestis acidaminivorans</name>
    <dbReference type="NCBI Taxonomy" id="553427"/>
    <lineage>
        <taxon>Bacteria</taxon>
        <taxon>Bacillati</taxon>
        <taxon>Bacillota</taxon>
        <taxon>Clostridia</taxon>
        <taxon>Eubacteriales</taxon>
        <taxon>Heliobacteriaceae</taxon>
        <taxon>Heliorestis</taxon>
    </lineage>
</organism>
<dbReference type="AlphaFoldDB" id="A0A6I0EVF1"/>
<accession>A0A6I0EVF1</accession>
<proteinExistence type="predicted"/>
<dbReference type="Pfam" id="PF07510">
    <property type="entry name" value="GmrSD_C"/>
    <property type="match status" value="1"/>
</dbReference>
<dbReference type="Pfam" id="PF03235">
    <property type="entry name" value="GmrSD_N"/>
    <property type="match status" value="1"/>
</dbReference>
<feature type="domain" description="GmrSD restriction endonucleases N-terminal" evidence="1">
    <location>
        <begin position="13"/>
        <end position="231"/>
    </location>
</feature>
<reference evidence="3 4" key="1">
    <citation type="submission" date="2019-10" db="EMBL/GenBank/DDBJ databases">
        <title>Whole-genome sequence of the extremophile Heliorestis acidaminivorans DSM 24790.</title>
        <authorList>
            <person name="Kyndt J.A."/>
            <person name="Meyer T.E."/>
        </authorList>
    </citation>
    <scope>NUCLEOTIDE SEQUENCE [LARGE SCALE GENOMIC DNA]</scope>
    <source>
        <strain evidence="3 4">DSM 24790</strain>
    </source>
</reference>
<dbReference type="OrthoDB" id="9798761at2"/>
<dbReference type="PANTHER" id="PTHR35149">
    <property type="entry name" value="SLL5132 PROTEIN"/>
    <property type="match status" value="1"/>
</dbReference>
<dbReference type="InterPro" id="IPR011089">
    <property type="entry name" value="GmrSD_C"/>
</dbReference>
<feature type="domain" description="GmrSD restriction endonucleases C-terminal" evidence="2">
    <location>
        <begin position="429"/>
        <end position="548"/>
    </location>
</feature>
<name>A0A6I0EVF1_9FIRM</name>
<gene>
    <name evidence="3" type="ORF">F9B85_06050</name>
</gene>
<sequence length="556" mass="64578">MPVTIRAAEEPLAKIFSNDYVFTIPRYQRPYSWTTEEAGELLEDFLPYLEDTTLPIENLDPYFLGSIVLIKGDGPSAEVVDGQQRLTTLTILLATIRASVPDMAQHFTKFLYEEGSPILGTSDRYRLTLRERDAAFFQQYIQKEGGLASLRDLSTPTSDSQSKIQKNAIYYLNRLEKMTKEERVRLAQYVINRCYLVVVRTPDFDSAYRIFSVLNDRGLDLTHSDILKADIIGRLPVSIQDSYTKKWETEEDNLGRDGFKELFAHIRMIYRKRKLEKTVLQEVREHVKPTNNAKAFIDEVLIPFAQAMNDIRTATYENASNADAINELFGWLNRIDNNDWLPPAIWYLAHNRNDSPKLLAYFRDLERLAMGLFILRFNINERIERYARLLTAMQKGEDMYAPSSPLQLTMDECNRIVETLNGPVYNITKIRMPLLLRLDAVLSSGGATYNYPKITIEHVLPQNPDPNGQWCKWFPDQAEREKAVHRLSNLVLLTQKKNSQAQNFEFERKKIEYFARKGVSPFVLTTQVLQEDEWKPQVLENRQEKLLKKLKGLWRL</sequence>
<evidence type="ECO:0000259" key="1">
    <source>
        <dbReference type="Pfam" id="PF03235"/>
    </source>
</evidence>
<dbReference type="RefSeq" id="WP_151619483.1">
    <property type="nucleotide sequence ID" value="NZ_WBXO01000003.1"/>
</dbReference>
<dbReference type="PANTHER" id="PTHR35149:SF2">
    <property type="entry name" value="DUF262 DOMAIN-CONTAINING PROTEIN"/>
    <property type="match status" value="1"/>
</dbReference>